<proteinExistence type="predicted"/>
<feature type="region of interest" description="Disordered" evidence="1">
    <location>
        <begin position="210"/>
        <end position="229"/>
    </location>
</feature>
<sequence length="249" mass="27508">MSLDSIVRKLRSEGDEREARAVELVQALYGDLDLSDLIALLRAATETDSPLARVRYMDKLMAAWDDATAYLVEAPQGLATAVRTSLETGVTATAEMFAASQVVTDAFNVPATLQLRWMDAAEVRMREFWGNEPPRFRSEIQSALRLGLERGQGIDQIAANMKDRVNVSRARAVRIARQEIGNAASFAMRESQAEAGVTRYIWRSASDSRVRPEHKARDGTEFAWDSPPADGHPGEPFLCRCIAIPVLTA</sequence>
<accession>A0A2D0A7Z9</accession>
<dbReference type="AlphaFoldDB" id="A0A2D0A7Z9"/>
<organism evidence="3 4">
    <name type="scientific">Deinococcus indicus</name>
    <dbReference type="NCBI Taxonomy" id="223556"/>
    <lineage>
        <taxon>Bacteria</taxon>
        <taxon>Thermotogati</taxon>
        <taxon>Deinococcota</taxon>
        <taxon>Deinococci</taxon>
        <taxon>Deinococcales</taxon>
        <taxon>Deinococcaceae</taxon>
        <taxon>Deinococcus</taxon>
    </lineage>
</organism>
<evidence type="ECO:0000256" key="1">
    <source>
        <dbReference type="SAM" id="MobiDB-lite"/>
    </source>
</evidence>
<dbReference type="Pfam" id="PF04233">
    <property type="entry name" value="Phage_Mu_F"/>
    <property type="match status" value="1"/>
</dbReference>
<dbReference type="NCBIfam" id="TIGR01641">
    <property type="entry name" value="phageSPP1_gp7"/>
    <property type="match status" value="1"/>
</dbReference>
<evidence type="ECO:0000259" key="2">
    <source>
        <dbReference type="Pfam" id="PF04233"/>
    </source>
</evidence>
<dbReference type="Proteomes" id="UP000197208">
    <property type="component" value="Unassembled WGS sequence"/>
</dbReference>
<gene>
    <name evidence="3" type="ORF">CBQ26_09155</name>
</gene>
<feature type="compositionally biased region" description="Basic and acidic residues" evidence="1">
    <location>
        <begin position="210"/>
        <end position="220"/>
    </location>
</feature>
<reference evidence="3 4" key="1">
    <citation type="submission" date="2017-05" db="EMBL/GenBank/DDBJ databases">
        <title>De novo genome assembly of Deniococcus indicus strain DR1.</title>
        <authorList>
            <person name="Chauhan D."/>
            <person name="Yennamalli R.M."/>
            <person name="Priyadarshini R."/>
        </authorList>
    </citation>
    <scope>NUCLEOTIDE SEQUENCE [LARGE SCALE GENOMIC DNA]</scope>
    <source>
        <strain evidence="3 4">DR1</strain>
    </source>
</reference>
<evidence type="ECO:0000313" key="3">
    <source>
        <dbReference type="EMBL" id="OWL96534.1"/>
    </source>
</evidence>
<dbReference type="RefSeq" id="WP_088248323.1">
    <property type="nucleotide sequence ID" value="NZ_NHMK01000011.1"/>
</dbReference>
<dbReference type="EMBL" id="NHMK01000011">
    <property type="protein sequence ID" value="OWL96534.1"/>
    <property type="molecule type" value="Genomic_DNA"/>
</dbReference>
<dbReference type="OrthoDB" id="62511at2"/>
<comment type="caution">
    <text evidence="3">The sequence shown here is derived from an EMBL/GenBank/DDBJ whole genome shotgun (WGS) entry which is preliminary data.</text>
</comment>
<protein>
    <recommendedName>
        <fullName evidence="2">Phage head morphogenesis domain-containing protein</fullName>
    </recommendedName>
</protein>
<dbReference type="InterPro" id="IPR006528">
    <property type="entry name" value="Phage_head_morphogenesis_dom"/>
</dbReference>
<feature type="domain" description="Phage head morphogenesis" evidence="2">
    <location>
        <begin position="139"/>
        <end position="243"/>
    </location>
</feature>
<evidence type="ECO:0000313" key="4">
    <source>
        <dbReference type="Proteomes" id="UP000197208"/>
    </source>
</evidence>
<keyword evidence="4" id="KW-1185">Reference proteome</keyword>
<name>A0A2D0A7Z9_9DEIO</name>